<reference evidence="1" key="1">
    <citation type="submission" date="2019-08" db="EMBL/GenBank/DDBJ databases">
        <authorList>
            <person name="Kucharzyk K."/>
            <person name="Murdoch R.W."/>
            <person name="Higgins S."/>
            <person name="Loffler F."/>
        </authorList>
    </citation>
    <scope>NUCLEOTIDE SEQUENCE</scope>
</reference>
<evidence type="ECO:0000313" key="1">
    <source>
        <dbReference type="EMBL" id="MPN09549.1"/>
    </source>
</evidence>
<name>A0A645F888_9ZZZZ</name>
<gene>
    <name evidence="1" type="ORF">SDC9_156840</name>
</gene>
<dbReference type="AlphaFoldDB" id="A0A645F888"/>
<organism evidence="1">
    <name type="scientific">bioreactor metagenome</name>
    <dbReference type="NCBI Taxonomy" id="1076179"/>
    <lineage>
        <taxon>unclassified sequences</taxon>
        <taxon>metagenomes</taxon>
        <taxon>ecological metagenomes</taxon>
    </lineage>
</organism>
<sequence length="153" mass="17845">MIVSHGIVFLQKRLAGIFFAHQPKLNFIAISECVFHRSIKILSPVFPIGITLKNAVGKLSVSCPALKGLVEPGLNFVSPPTEHFLHRWLFFLRFAREKKRQDQFYSFKIEKRDIPEFKYRVDRPVLIQKFGYVSRLFKIDQWKLLQLFAGNPV</sequence>
<protein>
    <submittedName>
        <fullName evidence="1">Uncharacterized protein</fullName>
    </submittedName>
</protein>
<dbReference type="EMBL" id="VSSQ01055663">
    <property type="protein sequence ID" value="MPN09549.1"/>
    <property type="molecule type" value="Genomic_DNA"/>
</dbReference>
<accession>A0A645F888</accession>
<proteinExistence type="predicted"/>
<comment type="caution">
    <text evidence="1">The sequence shown here is derived from an EMBL/GenBank/DDBJ whole genome shotgun (WGS) entry which is preliminary data.</text>
</comment>